<dbReference type="AlphaFoldDB" id="A0A660L7I7"/>
<proteinExistence type="predicted"/>
<dbReference type="InterPro" id="IPR037523">
    <property type="entry name" value="VOC_core"/>
</dbReference>
<dbReference type="Pfam" id="PF00903">
    <property type="entry name" value="Glyoxalase"/>
    <property type="match status" value="1"/>
</dbReference>
<evidence type="ECO:0000313" key="3">
    <source>
        <dbReference type="Proteomes" id="UP000278962"/>
    </source>
</evidence>
<comment type="caution">
    <text evidence="2">The sequence shown here is derived from an EMBL/GenBank/DDBJ whole genome shotgun (WGS) entry which is preliminary data.</text>
</comment>
<dbReference type="SUPFAM" id="SSF54593">
    <property type="entry name" value="Glyoxalase/Bleomycin resistance protein/Dihydroxybiphenyl dioxygenase"/>
    <property type="match status" value="1"/>
</dbReference>
<dbReference type="GO" id="GO:0051213">
    <property type="term" value="F:dioxygenase activity"/>
    <property type="evidence" value="ECO:0007669"/>
    <property type="project" value="UniProtKB-KW"/>
</dbReference>
<protein>
    <submittedName>
        <fullName evidence="2">Extradiol dioxygenase family protein</fullName>
    </submittedName>
</protein>
<accession>A0A660L7I7</accession>
<evidence type="ECO:0000313" key="2">
    <source>
        <dbReference type="EMBL" id="RKQ90982.1"/>
    </source>
</evidence>
<dbReference type="InterPro" id="IPR004360">
    <property type="entry name" value="Glyas_Fos-R_dOase_dom"/>
</dbReference>
<organism evidence="2 3">
    <name type="scientific">Solirubrobacter pauli</name>
    <dbReference type="NCBI Taxonomy" id="166793"/>
    <lineage>
        <taxon>Bacteria</taxon>
        <taxon>Bacillati</taxon>
        <taxon>Actinomycetota</taxon>
        <taxon>Thermoleophilia</taxon>
        <taxon>Solirubrobacterales</taxon>
        <taxon>Solirubrobacteraceae</taxon>
        <taxon>Solirubrobacter</taxon>
    </lineage>
</organism>
<sequence>MAVTFNHTIIAAKDREASARFLVDLLGLEEPTHWGPFTSVRLDEGVVLQYAEPPVDEIQMQHYAFLIDDATFDAALERVRAQGIEYWADPQMRRAGELNDNNGGRGFYFFDPAGHGLEVLTRAD</sequence>
<feature type="domain" description="VOC" evidence="1">
    <location>
        <begin position="4"/>
        <end position="122"/>
    </location>
</feature>
<dbReference type="PROSITE" id="PS51819">
    <property type="entry name" value="VOC"/>
    <property type="match status" value="1"/>
</dbReference>
<keyword evidence="3" id="KW-1185">Reference proteome</keyword>
<dbReference type="Gene3D" id="3.10.180.10">
    <property type="entry name" value="2,3-Dihydroxybiphenyl 1,2-Dioxygenase, domain 1"/>
    <property type="match status" value="1"/>
</dbReference>
<dbReference type="Proteomes" id="UP000278962">
    <property type="component" value="Unassembled WGS sequence"/>
</dbReference>
<keyword evidence="2" id="KW-0560">Oxidoreductase</keyword>
<reference evidence="2 3" key="1">
    <citation type="submission" date="2018-10" db="EMBL/GenBank/DDBJ databases">
        <title>Genomic Encyclopedia of Archaeal and Bacterial Type Strains, Phase II (KMG-II): from individual species to whole genera.</title>
        <authorList>
            <person name="Goeker M."/>
        </authorList>
    </citation>
    <scope>NUCLEOTIDE SEQUENCE [LARGE SCALE GENOMIC DNA]</scope>
    <source>
        <strain evidence="2 3">DSM 14954</strain>
    </source>
</reference>
<keyword evidence="2" id="KW-0223">Dioxygenase</keyword>
<dbReference type="EMBL" id="RBIL01000001">
    <property type="protein sequence ID" value="RKQ90982.1"/>
    <property type="molecule type" value="Genomic_DNA"/>
</dbReference>
<dbReference type="RefSeq" id="WP_121248211.1">
    <property type="nucleotide sequence ID" value="NZ_RBIL01000001.1"/>
</dbReference>
<dbReference type="CDD" id="cd08351">
    <property type="entry name" value="ChaP_like"/>
    <property type="match status" value="1"/>
</dbReference>
<dbReference type="InterPro" id="IPR029068">
    <property type="entry name" value="Glyas_Bleomycin-R_OHBP_Dase"/>
</dbReference>
<gene>
    <name evidence="2" type="ORF">C8N24_0798</name>
</gene>
<evidence type="ECO:0000259" key="1">
    <source>
        <dbReference type="PROSITE" id="PS51819"/>
    </source>
</evidence>
<name>A0A660L7I7_9ACTN</name>
<dbReference type="OrthoDB" id="9810341at2"/>